<sequence length="195" mass="20936">MRLVDSLFLLVVTFISLVHGFPGRVYNIDLPSRIPQGGTFSVTVYFSGYPVTFVDLGIVWGLREKDIVCDNCVGEQIGYTNLDVPGSTFKASRTFVVSVPDHYQGDYTLVALIPFIVGIEGAGNFQMFTQNCTVSRFPFHINPPTTSSNGQPTGSITSGTPLTGSASPTISPVRPTGSPIVSVSRHTTTVATLDK</sequence>
<feature type="region of interest" description="Disordered" evidence="1">
    <location>
        <begin position="143"/>
        <end position="195"/>
    </location>
</feature>
<evidence type="ECO:0000256" key="2">
    <source>
        <dbReference type="SAM" id="SignalP"/>
    </source>
</evidence>
<feature type="signal peptide" evidence="2">
    <location>
        <begin position="1"/>
        <end position="20"/>
    </location>
</feature>
<evidence type="ECO:0000256" key="1">
    <source>
        <dbReference type="SAM" id="MobiDB-lite"/>
    </source>
</evidence>
<keyword evidence="4" id="KW-1185">Reference proteome</keyword>
<comment type="caution">
    <text evidence="3">The sequence shown here is derived from an EMBL/GenBank/DDBJ whole genome shotgun (WGS) entry which is preliminary data.</text>
</comment>
<feature type="compositionally biased region" description="Polar residues" evidence="1">
    <location>
        <begin position="179"/>
        <end position="195"/>
    </location>
</feature>
<dbReference type="InterPro" id="IPR045469">
    <property type="entry name" value="Nis1"/>
</dbReference>
<dbReference type="Pfam" id="PF19271">
    <property type="entry name" value="Nis1"/>
    <property type="match status" value="1"/>
</dbReference>
<protein>
    <submittedName>
        <fullName evidence="3">Uncharacterized protein</fullName>
    </submittedName>
</protein>
<feature type="chain" id="PRO_5020669455" evidence="2">
    <location>
        <begin position="21"/>
        <end position="195"/>
    </location>
</feature>
<organism evidence="3 4">
    <name type="scientific">Tremella mesenterica</name>
    <name type="common">Jelly fungus</name>
    <dbReference type="NCBI Taxonomy" id="5217"/>
    <lineage>
        <taxon>Eukaryota</taxon>
        <taxon>Fungi</taxon>
        <taxon>Dikarya</taxon>
        <taxon>Basidiomycota</taxon>
        <taxon>Agaricomycotina</taxon>
        <taxon>Tremellomycetes</taxon>
        <taxon>Tremellales</taxon>
        <taxon>Tremellaceae</taxon>
        <taxon>Tremella</taxon>
    </lineage>
</organism>
<accession>A0A4Q1BL29</accession>
<proteinExistence type="predicted"/>
<name>A0A4Q1BL29_TREME</name>
<dbReference type="AlphaFoldDB" id="A0A4Q1BL29"/>
<dbReference type="EMBL" id="SDIL01000049">
    <property type="protein sequence ID" value="RXK38332.1"/>
    <property type="molecule type" value="Genomic_DNA"/>
</dbReference>
<dbReference type="Proteomes" id="UP000289152">
    <property type="component" value="Unassembled WGS sequence"/>
</dbReference>
<dbReference type="OrthoDB" id="4689996at2759"/>
<keyword evidence="2" id="KW-0732">Signal</keyword>
<gene>
    <name evidence="3" type="ORF">M231_04374</name>
</gene>
<evidence type="ECO:0000313" key="4">
    <source>
        <dbReference type="Proteomes" id="UP000289152"/>
    </source>
</evidence>
<reference evidence="3 4" key="1">
    <citation type="submission" date="2016-06" db="EMBL/GenBank/DDBJ databases">
        <title>Evolution of pathogenesis and genome organization in the Tremellales.</title>
        <authorList>
            <person name="Cuomo C."/>
            <person name="Litvintseva A."/>
            <person name="Heitman J."/>
            <person name="Chen Y."/>
            <person name="Sun S."/>
            <person name="Springer D."/>
            <person name="Dromer F."/>
            <person name="Young S."/>
            <person name="Zeng Q."/>
            <person name="Chapman S."/>
            <person name="Gujja S."/>
            <person name="Saif S."/>
            <person name="Birren B."/>
        </authorList>
    </citation>
    <scope>NUCLEOTIDE SEQUENCE [LARGE SCALE GENOMIC DNA]</scope>
    <source>
        <strain evidence="3 4">ATCC 28783</strain>
    </source>
</reference>
<evidence type="ECO:0000313" key="3">
    <source>
        <dbReference type="EMBL" id="RXK38332.1"/>
    </source>
</evidence>
<dbReference type="InParanoid" id="A0A4Q1BL29"/>
<feature type="compositionally biased region" description="Polar residues" evidence="1">
    <location>
        <begin position="143"/>
        <end position="170"/>
    </location>
</feature>
<dbReference type="VEuPathDB" id="FungiDB:TREMEDRAFT_62447"/>